<keyword evidence="1" id="KW-0472">Membrane</keyword>
<feature type="transmembrane region" description="Helical" evidence="1">
    <location>
        <begin position="221"/>
        <end position="243"/>
    </location>
</feature>
<dbReference type="AlphaFoldDB" id="A0A6C0GRN5"/>
<feature type="domain" description="Conjugative transposon TraJ C-terminal" evidence="2">
    <location>
        <begin position="11"/>
        <end position="328"/>
    </location>
</feature>
<feature type="transmembrane region" description="Helical" evidence="1">
    <location>
        <begin position="263"/>
        <end position="287"/>
    </location>
</feature>
<feature type="transmembrane region" description="Helical" evidence="1">
    <location>
        <begin position="188"/>
        <end position="209"/>
    </location>
</feature>
<dbReference type="GO" id="GO:0030255">
    <property type="term" value="P:protein secretion by the type IV secretion system"/>
    <property type="evidence" value="ECO:0007669"/>
    <property type="project" value="InterPro"/>
</dbReference>
<dbReference type="InterPro" id="IPR012424">
    <property type="entry name" value="Conjugative_transposon_TraJ_C"/>
</dbReference>
<dbReference type="KEGG" id="rhoz:GXP67_30935"/>
<dbReference type="Pfam" id="PF07863">
    <property type="entry name" value="CtnDOT_TraJ"/>
    <property type="match status" value="1"/>
</dbReference>
<name>A0A6C0GRN5_9BACT</name>
<keyword evidence="1" id="KW-0812">Transmembrane</keyword>
<dbReference type="GO" id="GO:0016020">
    <property type="term" value="C:membrane"/>
    <property type="evidence" value="ECO:0007669"/>
    <property type="project" value="UniProtKB-SubCell"/>
</dbReference>
<dbReference type="EMBL" id="CP048222">
    <property type="protein sequence ID" value="QHT70751.1"/>
    <property type="molecule type" value="Genomic_DNA"/>
</dbReference>
<evidence type="ECO:0000259" key="2">
    <source>
        <dbReference type="Pfam" id="PF07863"/>
    </source>
</evidence>
<dbReference type="RefSeq" id="WP_162446723.1">
    <property type="nucleotide sequence ID" value="NZ_CP048222.1"/>
</dbReference>
<proteinExistence type="predicted"/>
<accession>A0A6C0GRN5</accession>
<keyword evidence="4" id="KW-1185">Reference proteome</keyword>
<organism evidence="3 4">
    <name type="scientific">Rhodocytophaga rosea</name>
    <dbReference type="NCBI Taxonomy" id="2704465"/>
    <lineage>
        <taxon>Bacteria</taxon>
        <taxon>Pseudomonadati</taxon>
        <taxon>Bacteroidota</taxon>
        <taxon>Cytophagia</taxon>
        <taxon>Cytophagales</taxon>
        <taxon>Rhodocytophagaceae</taxon>
        <taxon>Rhodocytophaga</taxon>
    </lineage>
</organism>
<feature type="transmembrane region" description="Helical" evidence="1">
    <location>
        <begin position="69"/>
        <end position="90"/>
    </location>
</feature>
<gene>
    <name evidence="3" type="ORF">GXP67_30935</name>
</gene>
<feature type="transmembrane region" description="Helical" evidence="1">
    <location>
        <begin position="31"/>
        <end position="49"/>
    </location>
</feature>
<evidence type="ECO:0000313" key="4">
    <source>
        <dbReference type="Proteomes" id="UP000480178"/>
    </source>
</evidence>
<evidence type="ECO:0000256" key="1">
    <source>
        <dbReference type="SAM" id="Phobius"/>
    </source>
</evidence>
<reference evidence="3 4" key="1">
    <citation type="submission" date="2020-01" db="EMBL/GenBank/DDBJ databases">
        <authorList>
            <person name="Kim M.K."/>
        </authorList>
    </citation>
    <scope>NUCLEOTIDE SEQUENCE [LARGE SCALE GENOMIC DNA]</scope>
    <source>
        <strain evidence="3 4">172606-1</strain>
    </source>
</reference>
<feature type="transmembrane region" description="Helical" evidence="1">
    <location>
        <begin position="166"/>
        <end position="182"/>
    </location>
</feature>
<sequence length="335" mass="37066">MILLQVGNTYSDLQTLISGLYADMIPLASRLISVGQGVAGLGGVIYVFYRLWPVMAGKEPLDFYPLLRPFALFLVIIFYMGLIDVLNAVLTPVVDATNTMVNYQNQTVAANIKRKQNILRNQAKKPIYQQKEEEEGWLYDVANKVGAAEEFLSSIPEMLETSARKLLAYILEIAFYAAGLIISSIRTFYLIMLVIIGPLALGFSIFPGFEGTFNSWLSRYVQIFMWLPIANILGTIISRFQALMVEKDIERLMQNGNYDGADLGYLIFLLFGICSYMTIPSVASWIIESSGAGRALRETSHRAIGVGRAISAGTGNYGGNIVKNFKEGYAQGAVK</sequence>
<protein>
    <recommendedName>
        <fullName evidence="2">Conjugative transposon TraJ C-terminal domain-containing protein</fullName>
    </recommendedName>
</protein>
<dbReference type="Proteomes" id="UP000480178">
    <property type="component" value="Chromosome"/>
</dbReference>
<keyword evidence="1" id="KW-1133">Transmembrane helix</keyword>
<evidence type="ECO:0000313" key="3">
    <source>
        <dbReference type="EMBL" id="QHT70751.1"/>
    </source>
</evidence>